<sequence length="774" mass="83458">MVTALSLPGVSAAPSAKCLQWTADGQLLVLTKSAVHILTPNVAISREMTSNAGHIEEPEQDLDSGDVRRVEWLRTMITLEKTLAYQWPTDSKDWGAVALGSLDPGFRAVTSSPSNLTGDASCLLVVLNSNMELTLWGPVKNLLTGEWSRLMDLTAFLRAHFTAASDDPALESVLRAQSTCIGWSSQADFGLAPTPLFDRSLLAVGNRAGSVTFLRFCGKKDGTWEVECAATVPVADRWVTHVAWSSWKRPQSGTCEAYIACGIADGSVVVLRVTQTLHSQPSPSGFVPRYNVRATFDVRDVKPAEAGWGEVTSMKWTTPSADVDTLVYSKPGKLYVWALASNGHSPIFRTIALHTQHVSVGSSALTPVVGLEYVTSEDTLVVALTDGSFHTVLHFSGTRTTAEPPAEPGLSGLRLSKTARATFAAAEPENTTTRDVNRHYGMVSYDGFSWFAWLHESCRPTDFSYKHDARHTCMLVVAKLWDAEWKTCLLADLRTSIAAASAESPLACLRPALLHLQDPKSLASICGRLLGLLKQDPALSDAPPPSFSSSVDDATAEFRPDYVQSLGAHLLGSAALYSLRKRLLIASVCARTAELDHDRQAFANVATSCQSRIESRVQTAILRYILLALPALTDADKPFAMRMVARACLPGSDPDVVRDAHALAAKLGSTATSEGAPNQYEPCPACQAPIPFHNAAAAECPHGHVWARCSVTSYIIATPLVRACVSCNCKAFIPTQQPADPLISGNVRDSWLAADTLTAARRCLRCGNNFVMLL</sequence>
<dbReference type="OrthoDB" id="421374at2759"/>
<dbReference type="InterPro" id="IPR015943">
    <property type="entry name" value="WD40/YVTN_repeat-like_dom_sf"/>
</dbReference>
<dbReference type="Pfam" id="PF12660">
    <property type="entry name" value="zf-TFIIIC"/>
    <property type="match status" value="1"/>
</dbReference>
<dbReference type="InParanoid" id="S8ECL2"/>
<evidence type="ECO:0000313" key="4">
    <source>
        <dbReference type="Proteomes" id="UP000015241"/>
    </source>
</evidence>
<dbReference type="Gene3D" id="2.130.10.10">
    <property type="entry name" value="YVTN repeat-like/Quinoprotein amine dehydrogenase"/>
    <property type="match status" value="1"/>
</dbReference>
<protein>
    <recommendedName>
        <fullName evidence="5">Transcription factor IIIC putative zinc-finger domain-containing protein</fullName>
    </recommendedName>
</protein>
<dbReference type="Pfam" id="PF12657">
    <property type="entry name" value="TFIIIC_delta"/>
    <property type="match status" value="1"/>
</dbReference>
<dbReference type="GO" id="GO:0004402">
    <property type="term" value="F:histone acetyltransferase activity"/>
    <property type="evidence" value="ECO:0007669"/>
    <property type="project" value="InterPro"/>
</dbReference>
<dbReference type="GO" id="GO:0006384">
    <property type="term" value="P:transcription initiation at RNA polymerase III promoter"/>
    <property type="evidence" value="ECO:0007669"/>
    <property type="project" value="InterPro"/>
</dbReference>
<dbReference type="GO" id="GO:0000127">
    <property type="term" value="C:transcription factor TFIIIC complex"/>
    <property type="evidence" value="ECO:0007669"/>
    <property type="project" value="InterPro"/>
</dbReference>
<dbReference type="EMBL" id="KE504145">
    <property type="protein sequence ID" value="EPT00974.1"/>
    <property type="molecule type" value="Genomic_DNA"/>
</dbReference>
<dbReference type="PANTHER" id="PTHR15496:SF2">
    <property type="entry name" value="GENERAL TRANSCRIPTION FACTOR 3C POLYPEPTIDE 4"/>
    <property type="match status" value="1"/>
</dbReference>
<dbReference type="InterPro" id="IPR036322">
    <property type="entry name" value="WD40_repeat_dom_sf"/>
</dbReference>
<dbReference type="InterPro" id="IPR044230">
    <property type="entry name" value="GTF3C4"/>
</dbReference>
<proteinExistence type="predicted"/>
<keyword evidence="4" id="KW-1185">Reference proteome</keyword>
<dbReference type="STRING" id="743788.S8ECL2"/>
<organism evidence="3 4">
    <name type="scientific">Fomitopsis schrenkii</name>
    <name type="common">Brown rot fungus</name>
    <dbReference type="NCBI Taxonomy" id="2126942"/>
    <lineage>
        <taxon>Eukaryota</taxon>
        <taxon>Fungi</taxon>
        <taxon>Dikarya</taxon>
        <taxon>Basidiomycota</taxon>
        <taxon>Agaricomycotina</taxon>
        <taxon>Agaricomycetes</taxon>
        <taxon>Polyporales</taxon>
        <taxon>Fomitopsis</taxon>
    </lineage>
</organism>
<dbReference type="eggNOG" id="ENOG502S7UK">
    <property type="taxonomic scope" value="Eukaryota"/>
</dbReference>
<evidence type="ECO:0000259" key="2">
    <source>
        <dbReference type="Pfam" id="PF12660"/>
    </source>
</evidence>
<dbReference type="HOGENOM" id="CLU_008513_0_0_1"/>
<evidence type="ECO:0000313" key="3">
    <source>
        <dbReference type="EMBL" id="EPT00974.1"/>
    </source>
</evidence>
<reference evidence="3 4" key="1">
    <citation type="journal article" date="2012" name="Science">
        <title>The Paleozoic origin of enzymatic lignin decomposition reconstructed from 31 fungal genomes.</title>
        <authorList>
            <person name="Floudas D."/>
            <person name="Binder M."/>
            <person name="Riley R."/>
            <person name="Barry K."/>
            <person name="Blanchette R.A."/>
            <person name="Henrissat B."/>
            <person name="Martinez A.T."/>
            <person name="Otillar R."/>
            <person name="Spatafora J.W."/>
            <person name="Yadav J.S."/>
            <person name="Aerts A."/>
            <person name="Benoit I."/>
            <person name="Boyd A."/>
            <person name="Carlson A."/>
            <person name="Copeland A."/>
            <person name="Coutinho P.M."/>
            <person name="de Vries R.P."/>
            <person name="Ferreira P."/>
            <person name="Findley K."/>
            <person name="Foster B."/>
            <person name="Gaskell J."/>
            <person name="Glotzer D."/>
            <person name="Gorecki P."/>
            <person name="Heitman J."/>
            <person name="Hesse C."/>
            <person name="Hori C."/>
            <person name="Igarashi K."/>
            <person name="Jurgens J.A."/>
            <person name="Kallen N."/>
            <person name="Kersten P."/>
            <person name="Kohler A."/>
            <person name="Kuees U."/>
            <person name="Kumar T.K.A."/>
            <person name="Kuo A."/>
            <person name="LaButti K."/>
            <person name="Larrondo L.F."/>
            <person name="Lindquist E."/>
            <person name="Ling A."/>
            <person name="Lombard V."/>
            <person name="Lucas S."/>
            <person name="Lundell T."/>
            <person name="Martin R."/>
            <person name="McLaughlin D.J."/>
            <person name="Morgenstern I."/>
            <person name="Morin E."/>
            <person name="Murat C."/>
            <person name="Nagy L.G."/>
            <person name="Nolan M."/>
            <person name="Ohm R.A."/>
            <person name="Patyshakuliyeva A."/>
            <person name="Rokas A."/>
            <person name="Ruiz-Duenas F.J."/>
            <person name="Sabat G."/>
            <person name="Salamov A."/>
            <person name="Samejima M."/>
            <person name="Schmutz J."/>
            <person name="Slot J.C."/>
            <person name="St John F."/>
            <person name="Stenlid J."/>
            <person name="Sun H."/>
            <person name="Sun S."/>
            <person name="Syed K."/>
            <person name="Tsang A."/>
            <person name="Wiebenga A."/>
            <person name="Young D."/>
            <person name="Pisabarro A."/>
            <person name="Eastwood D.C."/>
            <person name="Martin F."/>
            <person name="Cullen D."/>
            <person name="Grigoriev I.V."/>
            <person name="Hibbett D.S."/>
        </authorList>
    </citation>
    <scope>NUCLEOTIDE SEQUENCE</scope>
    <source>
        <strain evidence="4">FP-58527</strain>
    </source>
</reference>
<dbReference type="InterPro" id="IPR024761">
    <property type="entry name" value="TFIIIC_delta_N"/>
</dbReference>
<dbReference type="Proteomes" id="UP000015241">
    <property type="component" value="Unassembled WGS sequence"/>
</dbReference>
<accession>S8ECL2</accession>
<evidence type="ECO:0000259" key="1">
    <source>
        <dbReference type="Pfam" id="PF12657"/>
    </source>
</evidence>
<feature type="domain" description="Transcription factor IIIC putative zinc-finger" evidence="2">
    <location>
        <begin position="680"/>
        <end position="770"/>
    </location>
</feature>
<dbReference type="AlphaFoldDB" id="S8ECL2"/>
<dbReference type="FunCoup" id="S8ECL2">
    <property type="interactions" value="4"/>
</dbReference>
<dbReference type="InterPro" id="IPR024764">
    <property type="entry name" value="TFIIIC_Znf"/>
</dbReference>
<dbReference type="SUPFAM" id="SSF50978">
    <property type="entry name" value="WD40 repeat-like"/>
    <property type="match status" value="1"/>
</dbReference>
<gene>
    <name evidence="3" type="ORF">FOMPIDRAFT_1121318</name>
</gene>
<name>S8ECL2_FOMSC</name>
<dbReference type="PANTHER" id="PTHR15496">
    <property type="entry name" value="GENERAL TRANSCRIPTION FACTOR 3C POLYPEPTIDE 4 FAMILY"/>
    <property type="match status" value="1"/>
</dbReference>
<feature type="domain" description="Transcription factor IIIC 90kDa subunit N-terminal" evidence="1">
    <location>
        <begin position="21"/>
        <end position="452"/>
    </location>
</feature>
<evidence type="ECO:0008006" key="5">
    <source>
        <dbReference type="Google" id="ProtNLM"/>
    </source>
</evidence>